<dbReference type="OrthoDB" id="3232130at2759"/>
<dbReference type="Proteomes" id="UP000076154">
    <property type="component" value="Unassembled WGS sequence"/>
</dbReference>
<keyword evidence="1" id="KW-1133">Transmembrane helix</keyword>
<protein>
    <submittedName>
        <fullName evidence="2">Uncharacterized protein</fullName>
    </submittedName>
</protein>
<dbReference type="InParanoid" id="A0A369JWU6"/>
<evidence type="ECO:0000256" key="1">
    <source>
        <dbReference type="SAM" id="Phobius"/>
    </source>
</evidence>
<proteinExistence type="predicted"/>
<organism evidence="2 3">
    <name type="scientific">Hypsizygus marmoreus</name>
    <name type="common">White beech mushroom</name>
    <name type="synonym">Agaricus marmoreus</name>
    <dbReference type="NCBI Taxonomy" id="39966"/>
    <lineage>
        <taxon>Eukaryota</taxon>
        <taxon>Fungi</taxon>
        <taxon>Dikarya</taxon>
        <taxon>Basidiomycota</taxon>
        <taxon>Agaricomycotina</taxon>
        <taxon>Agaricomycetes</taxon>
        <taxon>Agaricomycetidae</taxon>
        <taxon>Agaricales</taxon>
        <taxon>Tricholomatineae</taxon>
        <taxon>Lyophyllaceae</taxon>
        <taxon>Hypsizygus</taxon>
    </lineage>
</organism>
<feature type="transmembrane region" description="Helical" evidence="1">
    <location>
        <begin position="50"/>
        <end position="72"/>
    </location>
</feature>
<reference evidence="2" key="1">
    <citation type="submission" date="2018-04" db="EMBL/GenBank/DDBJ databases">
        <title>Whole genome sequencing of Hypsizygus marmoreus.</title>
        <authorList>
            <person name="Choi I.-G."/>
            <person name="Min B."/>
            <person name="Kim J.-G."/>
            <person name="Kim S."/>
            <person name="Oh Y.-L."/>
            <person name="Kong W.-S."/>
            <person name="Park H."/>
            <person name="Jeong J."/>
            <person name="Song E.-S."/>
        </authorList>
    </citation>
    <scope>NUCLEOTIDE SEQUENCE [LARGE SCALE GENOMIC DNA]</scope>
    <source>
        <strain evidence="2">51987-8</strain>
    </source>
</reference>
<keyword evidence="1" id="KW-0472">Membrane</keyword>
<keyword evidence="3" id="KW-1185">Reference proteome</keyword>
<sequence length="235" mass="26640">MDFPSILSSSYDLAPSHNFQHYEDMTIDSSGSSNHASITIEPSKPRPYRAITHLAFVTAFIVPITFLPYLLARRQLTSLRQQLVEANASMRVLQQELGGALREIGAQKDDQKRIRTLVGEITRKTEAQRLRSEEKESERLKQDAAVKSDLKTLLDEMQHSRNHAATLRALGTSLADVAAFMHEIELEMGMLSSYDRDQRGIDRLRLLAFKMEGIGRQHKPLENPELPSRAMNVEQ</sequence>
<name>A0A369JWU6_HYPMA</name>
<evidence type="ECO:0000313" key="3">
    <source>
        <dbReference type="Proteomes" id="UP000076154"/>
    </source>
</evidence>
<evidence type="ECO:0000313" key="2">
    <source>
        <dbReference type="EMBL" id="RDB23196.1"/>
    </source>
</evidence>
<keyword evidence="1" id="KW-0812">Transmembrane</keyword>
<gene>
    <name evidence="2" type="ORF">Hypma_009618</name>
</gene>
<accession>A0A369JWU6</accession>
<dbReference type="EMBL" id="LUEZ02000047">
    <property type="protein sequence ID" value="RDB23196.1"/>
    <property type="molecule type" value="Genomic_DNA"/>
</dbReference>
<comment type="caution">
    <text evidence="2">The sequence shown here is derived from an EMBL/GenBank/DDBJ whole genome shotgun (WGS) entry which is preliminary data.</text>
</comment>
<dbReference type="AlphaFoldDB" id="A0A369JWU6"/>